<evidence type="ECO:0000313" key="1">
    <source>
        <dbReference type="EMBL" id="VIO86344.1"/>
    </source>
</evidence>
<reference evidence="2" key="1">
    <citation type="journal article" date="2007" name="Science">
        <title>Draft genome of the filarial nematode parasite Brugia malayi.</title>
        <authorList>
            <person name="Ghedin E."/>
            <person name="Wang S."/>
            <person name="Spiro D."/>
            <person name="Caler E."/>
            <person name="Zhao Q."/>
            <person name="Crabtree J."/>
            <person name="Allen J.E."/>
            <person name="Delcher A.L."/>
            <person name="Guiliano D.B."/>
            <person name="Miranda-Saavedra D."/>
            <person name="Angiuoli S.V."/>
            <person name="Creasy T."/>
            <person name="Amedeo P."/>
            <person name="Haas B."/>
            <person name="El-Sayed N.M."/>
            <person name="Wortman J.R."/>
            <person name="Feldblyum T."/>
            <person name="Tallon L."/>
            <person name="Schatz M."/>
            <person name="Shumway M."/>
            <person name="Koo H."/>
            <person name="Salzberg S.L."/>
            <person name="Schobel S."/>
            <person name="Pertea M."/>
            <person name="Pop M."/>
            <person name="White O."/>
            <person name="Barton G.J."/>
            <person name="Carlow C.K."/>
            <person name="Crawford M.J."/>
            <person name="Daub J."/>
            <person name="Dimmic M.W."/>
            <person name="Estes C.F."/>
            <person name="Foster J.M."/>
            <person name="Ganatra M."/>
            <person name="Gregory W.F."/>
            <person name="Johnson N.M."/>
            <person name="Jin J."/>
            <person name="Komuniecki R."/>
            <person name="Korf I."/>
            <person name="Kumar S."/>
            <person name="Laney S."/>
            <person name="Li B.W."/>
            <person name="Li W."/>
            <person name="Lindblom T.H."/>
            <person name="Lustigman S."/>
            <person name="Ma D."/>
            <person name="Maina C.V."/>
            <person name="Martin D.M."/>
            <person name="McCarter J.P."/>
            <person name="McReynolds L."/>
            <person name="Mitreva M."/>
            <person name="Nutman T.B."/>
            <person name="Parkinson J."/>
            <person name="Peregrin-Alvarez J.M."/>
            <person name="Poole C."/>
            <person name="Ren Q."/>
            <person name="Saunders L."/>
            <person name="Sluder A.E."/>
            <person name="Smith K."/>
            <person name="Stanke M."/>
            <person name="Unnasch T.R."/>
            <person name="Ware J."/>
            <person name="Wei A.D."/>
            <person name="Weil G."/>
            <person name="Williams D.J."/>
            <person name="Zhang Y."/>
            <person name="Williams S.A."/>
            <person name="Fraser-Liggett C."/>
            <person name="Slatko B."/>
            <person name="Blaxter M.L."/>
            <person name="Scott A.L."/>
        </authorList>
    </citation>
    <scope>NUCLEOTIDE SEQUENCE</scope>
    <source>
        <strain evidence="2">FR3</strain>
    </source>
</reference>
<evidence type="ECO:0000313" key="3">
    <source>
        <dbReference type="WBParaSite" id="Bm18570.1"/>
    </source>
</evidence>
<dbReference type="GeneID" id="66059508"/>
<dbReference type="Proteomes" id="UP000006672">
    <property type="component" value="Unassembled WGS sequence"/>
</dbReference>
<proteinExistence type="predicted"/>
<accession>A0A5S6PFW3</accession>
<evidence type="ECO:0000313" key="2">
    <source>
        <dbReference type="Proteomes" id="UP000006672"/>
    </source>
</evidence>
<accession>A0A4E9EU69</accession>
<keyword evidence="2" id="KW-1185">Reference proteome</keyword>
<dbReference type="CTD" id="66059508"/>
<dbReference type="RefSeq" id="XP_042929432.1">
    <property type="nucleotide sequence ID" value="XM_043073498.1"/>
</dbReference>
<sequence length="62" mass="7216">MLYIYTIHFLRNDTGHGTVYRLALRKLIKYGAFKSCSHINLQTYASLQSLAIDAVMWSCRYV</sequence>
<reference evidence="3" key="3">
    <citation type="submission" date="2019-12" db="UniProtKB">
        <authorList>
            <consortium name="WormBaseParasite"/>
        </authorList>
    </citation>
    <scope>IDENTIFICATION</scope>
</reference>
<dbReference type="WBParaSite" id="Bm18570.1">
    <property type="protein sequence ID" value="Bm18570.1"/>
    <property type="gene ID" value="WBGene00303374"/>
</dbReference>
<gene>
    <name evidence="1 3" type="primary">Bm18570</name>
    <name evidence="1" type="ORF">BM_BM18570</name>
</gene>
<dbReference type="KEGG" id="bmy:BM_BM18570"/>
<name>A0A4E9EU69_BRUMA</name>
<dbReference type="AlphaFoldDB" id="A0A4E9EU69"/>
<reference evidence="1" key="2">
    <citation type="submission" date="2019-04" db="EMBL/GenBank/DDBJ databases">
        <authorList>
            <person name="Howe K."/>
            <person name="Paulini M."/>
            <person name="Williams G."/>
        </authorList>
    </citation>
    <scope>NUCLEOTIDE SEQUENCE [LARGE SCALE GENOMIC DNA]</scope>
    <source>
        <strain evidence="1">FR3</strain>
    </source>
</reference>
<organism evidence="1">
    <name type="scientific">Brugia malayi</name>
    <name type="common">Filarial nematode worm</name>
    <dbReference type="NCBI Taxonomy" id="6279"/>
    <lineage>
        <taxon>Eukaryota</taxon>
        <taxon>Metazoa</taxon>
        <taxon>Ecdysozoa</taxon>
        <taxon>Nematoda</taxon>
        <taxon>Chromadorea</taxon>
        <taxon>Rhabditida</taxon>
        <taxon>Spirurina</taxon>
        <taxon>Spiruromorpha</taxon>
        <taxon>Filarioidea</taxon>
        <taxon>Onchocercidae</taxon>
        <taxon>Brugia</taxon>
    </lineage>
</organism>
<protein>
    <submittedName>
        <fullName evidence="1 3">Uncharacterized protein</fullName>
    </submittedName>
</protein>
<dbReference type="EMBL" id="CAAKNF010000196">
    <property type="protein sequence ID" value="VIO86344.1"/>
    <property type="molecule type" value="Genomic_DNA"/>
</dbReference>